<dbReference type="InterPro" id="IPR006311">
    <property type="entry name" value="TAT_signal"/>
</dbReference>
<dbReference type="Gene3D" id="2.160.20.10">
    <property type="entry name" value="Single-stranded right-handed beta-helix, Pectin lyase-like"/>
    <property type="match status" value="2"/>
</dbReference>
<dbReference type="SMART" id="SM00710">
    <property type="entry name" value="PbH1"/>
    <property type="match status" value="5"/>
</dbReference>
<organism evidence="2 3">
    <name type="scientific">Bradyrhizobium erythrophlei</name>
    <dbReference type="NCBI Taxonomy" id="1437360"/>
    <lineage>
        <taxon>Bacteria</taxon>
        <taxon>Pseudomonadati</taxon>
        <taxon>Pseudomonadota</taxon>
        <taxon>Alphaproteobacteria</taxon>
        <taxon>Hyphomicrobiales</taxon>
        <taxon>Nitrobacteraceae</taxon>
        <taxon>Bradyrhizobium</taxon>
    </lineage>
</organism>
<protein>
    <submittedName>
        <fullName evidence="2">Right handed beta helix region</fullName>
    </submittedName>
</protein>
<dbReference type="PROSITE" id="PS51318">
    <property type="entry name" value="TAT"/>
    <property type="match status" value="1"/>
</dbReference>
<evidence type="ECO:0000313" key="2">
    <source>
        <dbReference type="EMBL" id="SHN87610.1"/>
    </source>
</evidence>
<name>A0A1M7UXE8_9BRAD</name>
<dbReference type="EMBL" id="LT670849">
    <property type="protein sequence ID" value="SHN87610.1"/>
    <property type="molecule type" value="Genomic_DNA"/>
</dbReference>
<feature type="signal peptide" evidence="1">
    <location>
        <begin position="1"/>
        <end position="25"/>
    </location>
</feature>
<evidence type="ECO:0000256" key="1">
    <source>
        <dbReference type="SAM" id="SignalP"/>
    </source>
</evidence>
<keyword evidence="3" id="KW-1185">Reference proteome</keyword>
<dbReference type="InterPro" id="IPR012334">
    <property type="entry name" value="Pectin_lyas_fold"/>
</dbReference>
<dbReference type="Proteomes" id="UP000184096">
    <property type="component" value="Chromosome I"/>
</dbReference>
<dbReference type="SUPFAM" id="SSF51126">
    <property type="entry name" value="Pectin lyase-like"/>
    <property type="match status" value="1"/>
</dbReference>
<gene>
    <name evidence="2" type="ORF">SAMN05444170_7274</name>
</gene>
<feature type="chain" id="PRO_5012025901" evidence="1">
    <location>
        <begin position="26"/>
        <end position="638"/>
    </location>
</feature>
<sequence length="638" mass="67608">MKPLSRRRVLTLASSFLTTPLMSGAGRAQPASASGATTFEMTNFLTAGVDADAAFAKALAAIAKVANDAAKSGGPVHIALNLGKNTTYRISHPLAFKALHDFELNGNGARLINTSREASMTISGSSRVTIRDLTIDYDPLPFTQGTITTFDKTATQITVKVDAGYPDDPALLASITDGFFKVMDRGTKALKVGARDFVSATKVQRISDGVIKVQLGWSANDRFPSQLPIAVGDCVTICGSGSHAIQVDSSQATSLIDVRLLASPGMGILENGGAGSMMLQKVSVVPGPRPKGATADRLVSTNSDGSHFITVERGPTMDDCTFANTSDDAVNVHGFYYYVVQKSGPRRYLLTPKWDIGLAAGDQIESCDRATSRSLGRTRIEQLTKSHAPNLKGQIAALWKNKSPTTQPDLIYDVVLQQDLPLKVGDSITSLSRIGAGTTIRRSSFHACGRVLIKGTNALVEDCQFTYSSGVALQAGSDIGFWSESGFAENLVFRNNRFTHSIAGANEMTAGNDAIGTIYIGMTCPAGAKGFQNNLQNRNVTIEGNHINDSNIYAIFVANADGVKIIGNSIGQTFLRGTAYDAGQFYGLKPNSSILIGKSRNADINNNTAASGKVTKAAVTVDASCEKATVRVANNRLT</sequence>
<dbReference type="RefSeq" id="WP_072825410.1">
    <property type="nucleotide sequence ID" value="NZ_LT670849.1"/>
</dbReference>
<dbReference type="AlphaFoldDB" id="A0A1M7UXE8"/>
<proteinExistence type="predicted"/>
<dbReference type="InterPro" id="IPR011050">
    <property type="entry name" value="Pectin_lyase_fold/virulence"/>
</dbReference>
<keyword evidence="1" id="KW-0732">Signal</keyword>
<accession>A0A1M7UXE8</accession>
<evidence type="ECO:0000313" key="3">
    <source>
        <dbReference type="Proteomes" id="UP000184096"/>
    </source>
</evidence>
<reference evidence="3" key="1">
    <citation type="submission" date="2016-11" db="EMBL/GenBank/DDBJ databases">
        <authorList>
            <person name="Varghese N."/>
            <person name="Submissions S."/>
        </authorList>
    </citation>
    <scope>NUCLEOTIDE SEQUENCE [LARGE SCALE GENOMIC DNA]</scope>
    <source>
        <strain evidence="3">GAS401</strain>
    </source>
</reference>
<dbReference type="InterPro" id="IPR006626">
    <property type="entry name" value="PbH1"/>
</dbReference>